<dbReference type="EMBL" id="CM023481">
    <property type="protein sequence ID" value="KAH6947225.1"/>
    <property type="molecule type" value="Genomic_DNA"/>
</dbReference>
<protein>
    <submittedName>
        <fullName evidence="1">Uncharacterized protein</fullName>
    </submittedName>
</protein>
<sequence>MLRFIGTERLTIYAFGSREAVQERSCQRVECWLRNWSNNKRVRIEALEMPEIGGDKFLPPPDASAENIAREISRQLRSFWELEHLGIVDDTQLTAEGGNVLRAYEDTIVRKNGRYEVGLPWKENA</sequence>
<reference evidence="1" key="1">
    <citation type="submission" date="2020-05" db="EMBL/GenBank/DDBJ databases">
        <title>Large-scale comparative analyses of tick genomes elucidate their genetic diversity and vector capacities.</title>
        <authorList>
            <person name="Jia N."/>
            <person name="Wang J."/>
            <person name="Shi W."/>
            <person name="Du L."/>
            <person name="Sun Y."/>
            <person name="Zhan W."/>
            <person name="Jiang J."/>
            <person name="Wang Q."/>
            <person name="Zhang B."/>
            <person name="Ji P."/>
            <person name="Sakyi L.B."/>
            <person name="Cui X."/>
            <person name="Yuan T."/>
            <person name="Jiang B."/>
            <person name="Yang W."/>
            <person name="Lam T.T.-Y."/>
            <person name="Chang Q."/>
            <person name="Ding S."/>
            <person name="Wang X."/>
            <person name="Zhu J."/>
            <person name="Ruan X."/>
            <person name="Zhao L."/>
            <person name="Wei J."/>
            <person name="Que T."/>
            <person name="Du C."/>
            <person name="Cheng J."/>
            <person name="Dai P."/>
            <person name="Han X."/>
            <person name="Huang E."/>
            <person name="Gao Y."/>
            <person name="Liu J."/>
            <person name="Shao H."/>
            <person name="Ye R."/>
            <person name="Li L."/>
            <person name="Wei W."/>
            <person name="Wang X."/>
            <person name="Wang C."/>
            <person name="Yang T."/>
            <person name="Huo Q."/>
            <person name="Li W."/>
            <person name="Guo W."/>
            <person name="Chen H."/>
            <person name="Zhou L."/>
            <person name="Ni X."/>
            <person name="Tian J."/>
            <person name="Zhou Y."/>
            <person name="Sheng Y."/>
            <person name="Liu T."/>
            <person name="Pan Y."/>
            <person name="Xia L."/>
            <person name="Li J."/>
            <person name="Zhao F."/>
            <person name="Cao W."/>
        </authorList>
    </citation>
    <scope>NUCLEOTIDE SEQUENCE</scope>
    <source>
        <strain evidence="1">Hyas-2018</strain>
    </source>
</reference>
<accession>A0ACB7TJJ6</accession>
<name>A0ACB7TJJ6_HYAAI</name>
<proteinExistence type="predicted"/>
<evidence type="ECO:0000313" key="2">
    <source>
        <dbReference type="Proteomes" id="UP000821845"/>
    </source>
</evidence>
<gene>
    <name evidence="1" type="ORF">HPB50_017611</name>
</gene>
<organism evidence="1 2">
    <name type="scientific">Hyalomma asiaticum</name>
    <name type="common">Tick</name>
    <dbReference type="NCBI Taxonomy" id="266040"/>
    <lineage>
        <taxon>Eukaryota</taxon>
        <taxon>Metazoa</taxon>
        <taxon>Ecdysozoa</taxon>
        <taxon>Arthropoda</taxon>
        <taxon>Chelicerata</taxon>
        <taxon>Arachnida</taxon>
        <taxon>Acari</taxon>
        <taxon>Parasitiformes</taxon>
        <taxon>Ixodida</taxon>
        <taxon>Ixodoidea</taxon>
        <taxon>Ixodidae</taxon>
        <taxon>Hyalomminae</taxon>
        <taxon>Hyalomma</taxon>
    </lineage>
</organism>
<comment type="caution">
    <text evidence="1">The sequence shown here is derived from an EMBL/GenBank/DDBJ whole genome shotgun (WGS) entry which is preliminary data.</text>
</comment>
<dbReference type="Proteomes" id="UP000821845">
    <property type="component" value="Chromosome 1"/>
</dbReference>
<keyword evidence="2" id="KW-1185">Reference proteome</keyword>
<evidence type="ECO:0000313" key="1">
    <source>
        <dbReference type="EMBL" id="KAH6947225.1"/>
    </source>
</evidence>